<dbReference type="Proteomes" id="UP001595904">
    <property type="component" value="Unassembled WGS sequence"/>
</dbReference>
<dbReference type="SUPFAM" id="SSF53639">
    <property type="entry name" value="AraD/HMP-PK domain-like"/>
    <property type="match status" value="1"/>
</dbReference>
<protein>
    <submittedName>
        <fullName evidence="4">Class II aldolase/adducin family protein</fullName>
    </submittedName>
</protein>
<dbReference type="Gene3D" id="3.40.225.10">
    <property type="entry name" value="Class II aldolase/adducin N-terminal domain"/>
    <property type="match status" value="1"/>
</dbReference>
<evidence type="ECO:0000313" key="4">
    <source>
        <dbReference type="EMBL" id="MFC4312290.1"/>
    </source>
</evidence>
<dbReference type="RefSeq" id="WP_380601546.1">
    <property type="nucleotide sequence ID" value="NZ_JBHSDU010000014.1"/>
</dbReference>
<gene>
    <name evidence="4" type="ORF">ACFPN2_24625</name>
</gene>
<reference evidence="5" key="1">
    <citation type="journal article" date="2019" name="Int. J. Syst. Evol. Microbiol.">
        <title>The Global Catalogue of Microorganisms (GCM) 10K type strain sequencing project: providing services to taxonomists for standard genome sequencing and annotation.</title>
        <authorList>
            <consortium name="The Broad Institute Genomics Platform"/>
            <consortium name="The Broad Institute Genome Sequencing Center for Infectious Disease"/>
            <person name="Wu L."/>
            <person name="Ma J."/>
        </authorList>
    </citation>
    <scope>NUCLEOTIDE SEQUENCE [LARGE SCALE GENOMIC DNA]</scope>
    <source>
        <strain evidence="5">CGMCC 1.10759</strain>
    </source>
</reference>
<dbReference type="InterPro" id="IPR036409">
    <property type="entry name" value="Aldolase_II/adducin_N_sf"/>
</dbReference>
<sequence length="236" mass="25276">MISLAELRAALVTANHILANEAVVDAFGHISARHPDYPDRYLLSCSRSPALVSADDLMEFDLSSNVIGTDSRSPYLERFIHGAIYQARPDVHAIVHSHAHALIPFGVTRTPIRPLIHVAGAIGATVPLWDIADRFGDSSLLVTNNEVARDLAGTLGQSTVALMRGHGGVVTGSSVRDAVLTSIYLSVNASLDLQSRALGEVKYLSAGEVEKTVAALLGDAPAARAWDYFERRCPGR</sequence>
<keyword evidence="1" id="KW-0479">Metal-binding</keyword>
<dbReference type="InterPro" id="IPR001303">
    <property type="entry name" value="Aldolase_II/adducin_N"/>
</dbReference>
<keyword evidence="2" id="KW-0456">Lyase</keyword>
<keyword evidence="5" id="KW-1185">Reference proteome</keyword>
<proteinExistence type="predicted"/>
<evidence type="ECO:0000256" key="1">
    <source>
        <dbReference type="ARBA" id="ARBA00022723"/>
    </source>
</evidence>
<comment type="caution">
    <text evidence="4">The sequence shown here is derived from an EMBL/GenBank/DDBJ whole genome shotgun (WGS) entry which is preliminary data.</text>
</comment>
<accession>A0ABV8SYS3</accession>
<evidence type="ECO:0000313" key="5">
    <source>
        <dbReference type="Proteomes" id="UP001595904"/>
    </source>
</evidence>
<dbReference type="Pfam" id="PF00596">
    <property type="entry name" value="Aldolase_II"/>
    <property type="match status" value="1"/>
</dbReference>
<organism evidence="4 5">
    <name type="scientific">Steroidobacter flavus</name>
    <dbReference type="NCBI Taxonomy" id="1842136"/>
    <lineage>
        <taxon>Bacteria</taxon>
        <taxon>Pseudomonadati</taxon>
        <taxon>Pseudomonadota</taxon>
        <taxon>Gammaproteobacteria</taxon>
        <taxon>Steroidobacterales</taxon>
        <taxon>Steroidobacteraceae</taxon>
        <taxon>Steroidobacter</taxon>
    </lineage>
</organism>
<dbReference type="InterPro" id="IPR050197">
    <property type="entry name" value="Aldolase_class_II_sugar_metab"/>
</dbReference>
<dbReference type="PANTHER" id="PTHR22789:SF0">
    <property type="entry name" value="3-OXO-TETRONATE 4-PHOSPHATE DECARBOXYLASE-RELATED"/>
    <property type="match status" value="1"/>
</dbReference>
<dbReference type="EMBL" id="JBHSDU010000014">
    <property type="protein sequence ID" value="MFC4312290.1"/>
    <property type="molecule type" value="Genomic_DNA"/>
</dbReference>
<name>A0ABV8SYS3_9GAMM</name>
<dbReference type="SMART" id="SM01007">
    <property type="entry name" value="Aldolase_II"/>
    <property type="match status" value="1"/>
</dbReference>
<evidence type="ECO:0000256" key="2">
    <source>
        <dbReference type="ARBA" id="ARBA00023239"/>
    </source>
</evidence>
<evidence type="ECO:0000259" key="3">
    <source>
        <dbReference type="SMART" id="SM01007"/>
    </source>
</evidence>
<feature type="domain" description="Class II aldolase/adducin N-terminal" evidence="3">
    <location>
        <begin position="9"/>
        <end position="193"/>
    </location>
</feature>
<dbReference type="PANTHER" id="PTHR22789">
    <property type="entry name" value="FUCULOSE PHOSPHATE ALDOLASE"/>
    <property type="match status" value="1"/>
</dbReference>